<dbReference type="InterPro" id="IPR032675">
    <property type="entry name" value="LRR_dom_sf"/>
</dbReference>
<dbReference type="Proteomes" id="UP001519460">
    <property type="component" value="Unassembled WGS sequence"/>
</dbReference>
<sequence>MMQPGMPVRELRLETFTSLSDQLGQATSFYHKTLEKVVVQSSHNSEELGRALIRMVEKCSQLRILLVYCVIDKGVVERILQLLPEMKQRGSYILKWQKDPWPWTACGDIEEDDYDDIGTQAISDANMFGP</sequence>
<organism evidence="1 2">
    <name type="scientific">Batillaria attramentaria</name>
    <dbReference type="NCBI Taxonomy" id="370345"/>
    <lineage>
        <taxon>Eukaryota</taxon>
        <taxon>Metazoa</taxon>
        <taxon>Spiralia</taxon>
        <taxon>Lophotrochozoa</taxon>
        <taxon>Mollusca</taxon>
        <taxon>Gastropoda</taxon>
        <taxon>Caenogastropoda</taxon>
        <taxon>Sorbeoconcha</taxon>
        <taxon>Cerithioidea</taxon>
        <taxon>Batillariidae</taxon>
        <taxon>Batillaria</taxon>
    </lineage>
</organism>
<evidence type="ECO:0000313" key="1">
    <source>
        <dbReference type="EMBL" id="KAK7469856.1"/>
    </source>
</evidence>
<accession>A0ABD0JCT0</accession>
<name>A0ABD0JCT0_9CAEN</name>
<evidence type="ECO:0000313" key="2">
    <source>
        <dbReference type="Proteomes" id="UP001519460"/>
    </source>
</evidence>
<keyword evidence="2" id="KW-1185">Reference proteome</keyword>
<dbReference type="Gene3D" id="3.80.10.10">
    <property type="entry name" value="Ribonuclease Inhibitor"/>
    <property type="match status" value="1"/>
</dbReference>
<dbReference type="AlphaFoldDB" id="A0ABD0JCT0"/>
<proteinExistence type="predicted"/>
<reference evidence="1 2" key="1">
    <citation type="journal article" date="2023" name="Sci. Data">
        <title>Genome assembly of the Korean intertidal mud-creeper Batillaria attramentaria.</title>
        <authorList>
            <person name="Patra A.K."/>
            <person name="Ho P.T."/>
            <person name="Jun S."/>
            <person name="Lee S.J."/>
            <person name="Kim Y."/>
            <person name="Won Y.J."/>
        </authorList>
    </citation>
    <scope>NUCLEOTIDE SEQUENCE [LARGE SCALE GENOMIC DNA]</scope>
    <source>
        <strain evidence="1">Wonlab-2016</strain>
    </source>
</reference>
<comment type="caution">
    <text evidence="1">The sequence shown here is derived from an EMBL/GenBank/DDBJ whole genome shotgun (WGS) entry which is preliminary data.</text>
</comment>
<gene>
    <name evidence="1" type="ORF">BaRGS_00036134</name>
</gene>
<dbReference type="EMBL" id="JACVVK020000501">
    <property type="protein sequence ID" value="KAK7469856.1"/>
    <property type="molecule type" value="Genomic_DNA"/>
</dbReference>
<protein>
    <submittedName>
        <fullName evidence="1">Uncharacterized protein</fullName>
    </submittedName>
</protein>